<sequence>MTYQISFSGGLGSGVSALIAHEQGLDFNLIFADTRIEDEDLYRFNDDIASAVGQEIVHLTDGRTPWDVYIDKRWIGNTRTAHCSTELKTKPVMAWLAENAAPTDPLVLGMDMSEIDRIERAQRNWAPRPVVSLLNRFEVWRPDYDAILARHGIRKPRLYAMGYEHNNCGGFCCKAGLVQFERLYRTNPERFAWHEAEMERAIAEIGDTARPFLRQDTHGKTHYLTLREFREQLEAGTAELPMFDVSGCGCFTDEEEYA</sequence>
<dbReference type="InterPro" id="IPR014729">
    <property type="entry name" value="Rossmann-like_a/b/a_fold"/>
</dbReference>
<proteinExistence type="predicted"/>
<dbReference type="GO" id="GO:0003824">
    <property type="term" value="F:catalytic activity"/>
    <property type="evidence" value="ECO:0007669"/>
    <property type="project" value="InterPro"/>
</dbReference>
<dbReference type="AlphaFoldDB" id="A0AAU7KC07"/>
<feature type="domain" description="Phosphoadenosine phosphosulphate reductase" evidence="1">
    <location>
        <begin position="5"/>
        <end position="99"/>
    </location>
</feature>
<gene>
    <name evidence="2" type="ORF">NFG58_11170</name>
</gene>
<organism evidence="2">
    <name type="scientific">Halomonas sp. RT37</name>
    <dbReference type="NCBI Taxonomy" id="2950872"/>
    <lineage>
        <taxon>Bacteria</taxon>
        <taxon>Pseudomonadati</taxon>
        <taxon>Pseudomonadota</taxon>
        <taxon>Gammaproteobacteria</taxon>
        <taxon>Oceanospirillales</taxon>
        <taxon>Halomonadaceae</taxon>
        <taxon>Halomonas</taxon>
    </lineage>
</organism>
<dbReference type="InterPro" id="IPR002500">
    <property type="entry name" value="PAPS_reduct_dom"/>
</dbReference>
<dbReference type="RefSeq" id="WP_348826502.1">
    <property type="nucleotide sequence ID" value="NZ_CP098827.1"/>
</dbReference>
<dbReference type="EMBL" id="CP098827">
    <property type="protein sequence ID" value="XBO69197.1"/>
    <property type="molecule type" value="Genomic_DNA"/>
</dbReference>
<reference evidence="2" key="1">
    <citation type="submission" date="2022-06" db="EMBL/GenBank/DDBJ databases">
        <title>A novel DMS-producing enzyme.</title>
        <authorList>
            <person name="Zhang Y."/>
        </authorList>
    </citation>
    <scope>NUCLEOTIDE SEQUENCE</scope>
    <source>
        <strain evidence="2">RT37</strain>
    </source>
</reference>
<evidence type="ECO:0000313" key="2">
    <source>
        <dbReference type="EMBL" id="XBO69197.1"/>
    </source>
</evidence>
<name>A0AAU7KC07_9GAMM</name>
<evidence type="ECO:0000259" key="1">
    <source>
        <dbReference type="Pfam" id="PF01507"/>
    </source>
</evidence>
<protein>
    <submittedName>
        <fullName evidence="2">Phosphoadenosine phosphosulfate reductase family protein</fullName>
    </submittedName>
</protein>
<dbReference type="SUPFAM" id="SSF52402">
    <property type="entry name" value="Adenine nucleotide alpha hydrolases-like"/>
    <property type="match status" value="1"/>
</dbReference>
<dbReference type="Pfam" id="PF01507">
    <property type="entry name" value="PAPS_reduct"/>
    <property type="match status" value="1"/>
</dbReference>
<dbReference type="Gene3D" id="3.40.50.620">
    <property type="entry name" value="HUPs"/>
    <property type="match status" value="1"/>
</dbReference>
<accession>A0AAU7KC07</accession>